<dbReference type="Proteomes" id="UP001497522">
    <property type="component" value="Chromosome 14"/>
</dbReference>
<keyword evidence="2" id="KW-1185">Reference proteome</keyword>
<evidence type="ECO:0008006" key="3">
    <source>
        <dbReference type="Google" id="ProtNLM"/>
    </source>
</evidence>
<evidence type="ECO:0000313" key="1">
    <source>
        <dbReference type="EMBL" id="CAK9863791.1"/>
    </source>
</evidence>
<dbReference type="PANTHER" id="PTHR37067:SF3">
    <property type="entry name" value="PX DOMAIN-CONTAINING PROTEIN"/>
    <property type="match status" value="1"/>
</dbReference>
<sequence length="194" mass="22236">MKSTPFQMKHSLEFGLKVISKDAKGDVTVQCLSRIHEGWDSAKVGGYLGHKRKATSTIKYFTKPFALDLDHQIFHEAIHSRSQPSNISRSRLLLSTIVAIYINIPSRGPPTRALSNHEKKEYFKNKMFNVSDSDNDTMAIKAIAERATKKSKEKVNAMKLFVKQFDESMYKVTIKNVMHFELAMHHVSIDMSFW</sequence>
<proteinExistence type="predicted"/>
<dbReference type="PANTHER" id="PTHR37067">
    <property type="entry name" value="PX DOMAIN-CONTAINING PROTEIN"/>
    <property type="match status" value="1"/>
</dbReference>
<dbReference type="EMBL" id="OZ023715">
    <property type="protein sequence ID" value="CAK9863791.1"/>
    <property type="molecule type" value="Genomic_DNA"/>
</dbReference>
<organism evidence="1 2">
    <name type="scientific">Sphagnum jensenii</name>
    <dbReference type="NCBI Taxonomy" id="128206"/>
    <lineage>
        <taxon>Eukaryota</taxon>
        <taxon>Viridiplantae</taxon>
        <taxon>Streptophyta</taxon>
        <taxon>Embryophyta</taxon>
        <taxon>Bryophyta</taxon>
        <taxon>Sphagnophytina</taxon>
        <taxon>Sphagnopsida</taxon>
        <taxon>Sphagnales</taxon>
        <taxon>Sphagnaceae</taxon>
        <taxon>Sphagnum</taxon>
    </lineage>
</organism>
<gene>
    <name evidence="1" type="ORF">CSSPJE1EN2_LOCUS6786</name>
</gene>
<name>A0ABP1AMS2_9BRYO</name>
<protein>
    <recommendedName>
        <fullName evidence="3">LAGLIDADG homing endonuclease</fullName>
    </recommendedName>
</protein>
<reference evidence="1" key="1">
    <citation type="submission" date="2024-03" db="EMBL/GenBank/DDBJ databases">
        <authorList>
            <consortium name="ELIXIR-Norway"/>
            <consortium name="Elixir Norway"/>
        </authorList>
    </citation>
    <scope>NUCLEOTIDE SEQUENCE</scope>
</reference>
<accession>A0ABP1AMS2</accession>
<evidence type="ECO:0000313" key="2">
    <source>
        <dbReference type="Proteomes" id="UP001497522"/>
    </source>
</evidence>